<sequence>MVFLLWLQAVVSKSTGFQDSEPGVGFGWFGAETWVGPCLPPSFLSSSPAKNRASEGLAVKEEAQGWCGPQHSEDSALRALTARHCGLRSREKAMNLGKDEQRPMGQAMR</sequence>
<organism evidence="1 2">
    <name type="scientific">Rugosibacter aromaticivorans</name>
    <dbReference type="NCBI Taxonomy" id="1565605"/>
    <lineage>
        <taxon>Bacteria</taxon>
        <taxon>Pseudomonadati</taxon>
        <taxon>Pseudomonadota</taxon>
        <taxon>Betaproteobacteria</taxon>
        <taxon>Nitrosomonadales</taxon>
        <taxon>Sterolibacteriaceae</taxon>
        <taxon>Rugosibacter</taxon>
    </lineage>
</organism>
<dbReference type="HOGENOM" id="CLU_2181850_0_0_4"/>
<dbReference type="AlphaFoldDB" id="A0A0C5J6Z5"/>
<dbReference type="EMBL" id="CP010554">
    <property type="protein sequence ID" value="AJP47700.1"/>
    <property type="molecule type" value="Genomic_DNA"/>
</dbReference>
<dbReference type="Proteomes" id="UP000061603">
    <property type="component" value="Chromosome"/>
</dbReference>
<keyword evidence="2" id="KW-1185">Reference proteome</keyword>
<evidence type="ECO:0000313" key="2">
    <source>
        <dbReference type="Proteomes" id="UP000061603"/>
    </source>
</evidence>
<reference evidence="1 2" key="1">
    <citation type="journal article" date="2015" name="Genome Announc.">
        <title>Complete Genome Sequence of a Novel Bacterium within the Family Rhodocyclaceae That Degrades Polycyclic Aromatic Hydrocarbons.</title>
        <authorList>
            <person name="Singleton D.R."/>
            <person name="Dickey A.N."/>
            <person name="Scholl E.H."/>
            <person name="Wright F.A."/>
            <person name="Aitken M.D."/>
        </authorList>
    </citation>
    <scope>NUCLEOTIDE SEQUENCE [LARGE SCALE GENOMIC DNA]</scope>
    <source>
        <strain evidence="2">PG1-Ca6</strain>
    </source>
</reference>
<dbReference type="KEGG" id="rbu:PG1C_02910"/>
<accession>A0A0C5J6Z5</accession>
<protein>
    <submittedName>
        <fullName evidence="1">Uncharacterized protein</fullName>
    </submittedName>
</protein>
<gene>
    <name evidence="1" type="ORF">PG1C_02910</name>
</gene>
<proteinExistence type="predicted"/>
<evidence type="ECO:0000313" key="1">
    <source>
        <dbReference type="EMBL" id="AJP47700.1"/>
    </source>
</evidence>
<name>A0A0C5J6Z5_9PROT</name>